<dbReference type="InterPro" id="IPR006796">
    <property type="entry name" value="Dickkopf_N"/>
</dbReference>
<dbReference type="OrthoDB" id="5912242at2759"/>
<name>A0A8J1XRJ2_OWEFU</name>
<dbReference type="PANTHER" id="PTHR33459:SF7">
    <property type="entry name" value="DD-GDCA PROTEIN"/>
    <property type="match status" value="1"/>
</dbReference>
<accession>A0A8J1XRJ2</accession>
<dbReference type="EMBL" id="CAIIXF020000007">
    <property type="protein sequence ID" value="CAH1789194.1"/>
    <property type="molecule type" value="Genomic_DNA"/>
</dbReference>
<comment type="caution">
    <text evidence="3">The sequence shown here is derived from an EMBL/GenBank/DDBJ whole genome shotgun (WGS) entry which is preliminary data.</text>
</comment>
<dbReference type="GO" id="GO:0030178">
    <property type="term" value="P:negative regulation of Wnt signaling pathway"/>
    <property type="evidence" value="ECO:0007669"/>
    <property type="project" value="InterPro"/>
</dbReference>
<dbReference type="Pfam" id="PF23416">
    <property type="entry name" value="DUF7107"/>
    <property type="match status" value="2"/>
</dbReference>
<dbReference type="InterPro" id="IPR052326">
    <property type="entry name" value="Diff-Dev_Assoc_Protein"/>
</dbReference>
<feature type="domain" description="DUF7107" evidence="2">
    <location>
        <begin position="37"/>
        <end position="82"/>
    </location>
</feature>
<organism evidence="3 4">
    <name type="scientific">Owenia fusiformis</name>
    <name type="common">Polychaete worm</name>
    <dbReference type="NCBI Taxonomy" id="6347"/>
    <lineage>
        <taxon>Eukaryota</taxon>
        <taxon>Metazoa</taxon>
        <taxon>Spiralia</taxon>
        <taxon>Lophotrochozoa</taxon>
        <taxon>Annelida</taxon>
        <taxon>Polychaeta</taxon>
        <taxon>Sedentaria</taxon>
        <taxon>Canalipalpata</taxon>
        <taxon>Sabellida</taxon>
        <taxon>Oweniida</taxon>
        <taxon>Oweniidae</taxon>
        <taxon>Owenia</taxon>
    </lineage>
</organism>
<dbReference type="PANTHER" id="PTHR33459">
    <property type="entry name" value="DD-GDCA PROTEIN"/>
    <property type="match status" value="1"/>
</dbReference>
<feature type="domain" description="DUF7107" evidence="2">
    <location>
        <begin position="136"/>
        <end position="180"/>
    </location>
</feature>
<dbReference type="Pfam" id="PF04706">
    <property type="entry name" value="Dickkopf_N"/>
    <property type="match status" value="1"/>
</dbReference>
<dbReference type="InterPro" id="IPR055531">
    <property type="entry name" value="DUF7107"/>
</dbReference>
<reference evidence="3" key="1">
    <citation type="submission" date="2022-03" db="EMBL/GenBank/DDBJ databases">
        <authorList>
            <person name="Martin C."/>
        </authorList>
    </citation>
    <scope>NUCLEOTIDE SEQUENCE</scope>
</reference>
<evidence type="ECO:0000259" key="2">
    <source>
        <dbReference type="Pfam" id="PF23416"/>
    </source>
</evidence>
<dbReference type="Proteomes" id="UP000749559">
    <property type="component" value="Unassembled WGS sequence"/>
</dbReference>
<evidence type="ECO:0008006" key="5">
    <source>
        <dbReference type="Google" id="ProtNLM"/>
    </source>
</evidence>
<dbReference type="AlphaFoldDB" id="A0A8J1XRJ2"/>
<sequence length="782" mass="84838">GDPSSGRECSAQKTTGLKCNADSECNSGHCVDDECVSCVLDDHCSGQQVCNDNTCITLAGFGGICDSTDVCELGLVCYMGRCGECEDENDCDEDEFCGVGRNNGYACIPKKGIMSGCTSDSECDSGHCVDKMCVACVSNNNCNGQQVCKDNTCITLAEYGGKCDSSDFCKLGLVCYMGRCGECENEDDCDKGEFCGVGRNNGYTCIPKRGIMSRCLTENECTSGYCVNGVCVTCVDDSHCGELACRENTCVKLSELGDTCKEDRNCLSGLECHMGVCSSCTRDSDCDEGQYCGGDEYSNGLMCVDNSQFGSQCKVDKHCDTHLMCSDGVCGYCKSDTDCLSNAYCKGGADKGKECVSKKEFWAICEEDTECTSGICRDDGVCVFCDDTRVCDTLQYCDDGECINVKKVGQRCKDNQECYSHYCFEDVCVSCMADFDCKESNTFCDDSKSHSCMSKKPNGEHCLKKSECESNQCAASGICGDCVMDRECGTGKFCQNNVCMATLQDFATCQNNHQCASQRCDGGTCVQCFRAADCERGQTCTFGECFDKLPAGKPCATDDQCISRICGMGLLCHECDSDFDCDRDTYCHIVDENEATDGEVNRCEKKFEIAAKCLGNNQCMTRMCDNVCGSCLSDFTCGSTKYCENTKPFDPNSCKPYVKNGEPCESSKSCESGFCDSLCGECITDKDCKKQGTICRGTGSGSVMNECHTLILNNRPCNKDSDCQSGLCIGKCVNCKTSDDCISGKACFNNVCKWKRRYGYPCSKDDQCKSVVCDFDRGICVY</sequence>
<evidence type="ECO:0000259" key="1">
    <source>
        <dbReference type="Pfam" id="PF04706"/>
    </source>
</evidence>
<gene>
    <name evidence="3" type="ORF">OFUS_LOCUS14598</name>
</gene>
<feature type="domain" description="Dickkopf N-terminal cysteine-rich" evidence="1">
    <location>
        <begin position="182"/>
        <end position="232"/>
    </location>
</feature>
<evidence type="ECO:0000313" key="3">
    <source>
        <dbReference type="EMBL" id="CAH1789194.1"/>
    </source>
</evidence>
<feature type="non-terminal residue" evidence="3">
    <location>
        <position position="782"/>
    </location>
</feature>
<dbReference type="GO" id="GO:0005576">
    <property type="term" value="C:extracellular region"/>
    <property type="evidence" value="ECO:0007669"/>
    <property type="project" value="InterPro"/>
</dbReference>
<protein>
    <recommendedName>
        <fullName evidence="5">Tenascin-X</fullName>
    </recommendedName>
</protein>
<proteinExistence type="predicted"/>
<keyword evidence="4" id="KW-1185">Reference proteome</keyword>
<evidence type="ECO:0000313" key="4">
    <source>
        <dbReference type="Proteomes" id="UP000749559"/>
    </source>
</evidence>